<dbReference type="InterPro" id="IPR011604">
    <property type="entry name" value="PDDEXK-like_dom_sf"/>
</dbReference>
<dbReference type="AlphaFoldDB" id="A0A0F9T460"/>
<organism evidence="2">
    <name type="scientific">marine sediment metagenome</name>
    <dbReference type="NCBI Taxonomy" id="412755"/>
    <lineage>
        <taxon>unclassified sequences</taxon>
        <taxon>metagenomes</taxon>
        <taxon>ecological metagenomes</taxon>
    </lineage>
</organism>
<protein>
    <recommendedName>
        <fullName evidence="1">PD-(D/E)XK endonuclease-like domain-containing protein</fullName>
    </recommendedName>
</protein>
<sequence length="338" mass="40249">MIVLQKETNIKKIYIYMPDVIEQARKLIKEVEQHHIQDSTKLQKYLTCERQYFFEYVLGFRPERPIHNLVFGSSWHKAKDVLFSEGYSIKSIDKAYQAFLLEYRVDFSEDTDDDYKGKFPANAERALVEYVKQYAEYDDFKVLHTEIAITVPIGRNRVIYGKMDAIMQDNRGYFSLETKTAGAVWSYTQEQWLMKFQIDAYTHFLYCYFDPKDVYGVIVDTTIFKKQDKAGRSQNEHVRIPVPKTPERLETWLWEANTIFSRLEEDFDKMNDGKESDIYMKCFPRRTESCIQYNRICPMHDFCHAWNNPLSRVGEVPMGYKVEHWDPRKKDVKVKLNV</sequence>
<comment type="caution">
    <text evidence="2">The sequence shown here is derived from an EMBL/GenBank/DDBJ whole genome shotgun (WGS) entry which is preliminary data.</text>
</comment>
<dbReference type="InterPro" id="IPR038726">
    <property type="entry name" value="PDDEXK_AddAB-type"/>
</dbReference>
<reference evidence="2" key="1">
    <citation type="journal article" date="2015" name="Nature">
        <title>Complex archaea that bridge the gap between prokaryotes and eukaryotes.</title>
        <authorList>
            <person name="Spang A."/>
            <person name="Saw J.H."/>
            <person name="Jorgensen S.L."/>
            <person name="Zaremba-Niedzwiedzka K."/>
            <person name="Martijn J."/>
            <person name="Lind A.E."/>
            <person name="van Eijk R."/>
            <person name="Schleper C."/>
            <person name="Guy L."/>
            <person name="Ettema T.J."/>
        </authorList>
    </citation>
    <scope>NUCLEOTIDE SEQUENCE</scope>
</reference>
<name>A0A0F9T460_9ZZZZ</name>
<dbReference type="Pfam" id="PF12705">
    <property type="entry name" value="PDDEXK_1"/>
    <property type="match status" value="1"/>
</dbReference>
<gene>
    <name evidence="2" type="ORF">LCGC14_0395450</name>
</gene>
<dbReference type="Gene3D" id="3.90.320.10">
    <property type="match status" value="1"/>
</dbReference>
<evidence type="ECO:0000313" key="2">
    <source>
        <dbReference type="EMBL" id="KKN73979.1"/>
    </source>
</evidence>
<evidence type="ECO:0000259" key="1">
    <source>
        <dbReference type="Pfam" id="PF12705"/>
    </source>
</evidence>
<dbReference type="EMBL" id="LAZR01000334">
    <property type="protein sequence ID" value="KKN73979.1"/>
    <property type="molecule type" value="Genomic_DNA"/>
</dbReference>
<feature type="domain" description="PD-(D/E)XK endonuclease-like" evidence="1">
    <location>
        <begin position="40"/>
        <end position="303"/>
    </location>
</feature>
<accession>A0A0F9T460</accession>
<proteinExistence type="predicted"/>